<dbReference type="InterPro" id="IPR058240">
    <property type="entry name" value="rSAM_sf"/>
</dbReference>
<dbReference type="PIRSF" id="PIRSF004911">
    <property type="entry name" value="DUF160"/>
    <property type="match status" value="1"/>
</dbReference>
<evidence type="ECO:0000259" key="16">
    <source>
        <dbReference type="PROSITE" id="PS51918"/>
    </source>
</evidence>
<evidence type="ECO:0000256" key="3">
    <source>
        <dbReference type="ARBA" id="ARBA00001966"/>
    </source>
</evidence>
<dbReference type="GO" id="GO:0046872">
    <property type="term" value="F:metal ion binding"/>
    <property type="evidence" value="ECO:0007669"/>
    <property type="project" value="UniProtKB-KW"/>
</dbReference>
<dbReference type="PANTHER" id="PTHR30538">
    <property type="entry name" value="LYSINE 2,3-AMINOMUTASE-RELATED"/>
    <property type="match status" value="1"/>
</dbReference>
<dbReference type="NCBIfam" id="TIGR00238">
    <property type="entry name" value="KamA family radical SAM protein"/>
    <property type="match status" value="1"/>
</dbReference>
<dbReference type="NCBIfam" id="TIGR03821">
    <property type="entry name" value="EFP_modif_epmB"/>
    <property type="match status" value="1"/>
</dbReference>
<dbReference type="Gene3D" id="3.20.20.70">
    <property type="entry name" value="Aldolase class I"/>
    <property type="match status" value="1"/>
</dbReference>
<dbReference type="EMBL" id="SJPX01000003">
    <property type="protein sequence ID" value="TWU51295.1"/>
    <property type="molecule type" value="Genomic_DNA"/>
</dbReference>
<dbReference type="AlphaFoldDB" id="A0A5C6ERN5"/>
<keyword evidence="6 14" id="KW-0004">4Fe-4S</keyword>
<gene>
    <name evidence="17" type="primary">epmB</name>
    <name evidence="17" type="ORF">Poly59_28870</name>
</gene>
<dbReference type="Pfam" id="PF04055">
    <property type="entry name" value="Radical_SAM"/>
    <property type="match status" value="1"/>
</dbReference>
<evidence type="ECO:0000256" key="4">
    <source>
        <dbReference type="ARBA" id="ARBA00008703"/>
    </source>
</evidence>
<keyword evidence="18" id="KW-1185">Reference proteome</keyword>
<organism evidence="17 18">
    <name type="scientific">Rubripirellula reticaptiva</name>
    <dbReference type="NCBI Taxonomy" id="2528013"/>
    <lineage>
        <taxon>Bacteria</taxon>
        <taxon>Pseudomonadati</taxon>
        <taxon>Planctomycetota</taxon>
        <taxon>Planctomycetia</taxon>
        <taxon>Pirellulales</taxon>
        <taxon>Pirellulaceae</taxon>
        <taxon>Rubripirellula</taxon>
    </lineage>
</organism>
<keyword evidence="11 14" id="KW-0411">Iron-sulfur</keyword>
<dbReference type="SUPFAM" id="SSF102114">
    <property type="entry name" value="Radical SAM enzymes"/>
    <property type="match status" value="1"/>
</dbReference>
<keyword evidence="7" id="KW-0949">S-adenosyl-L-methionine</keyword>
<evidence type="ECO:0000256" key="12">
    <source>
        <dbReference type="ARBA" id="ARBA00023235"/>
    </source>
</evidence>
<dbReference type="PROSITE" id="PS51918">
    <property type="entry name" value="RADICAL_SAM"/>
    <property type="match status" value="1"/>
</dbReference>
<comment type="catalytic activity">
    <reaction evidence="1">
        <text>L-lysine = D-beta-lysine</text>
        <dbReference type="Rhea" id="RHEA:44148"/>
        <dbReference type="ChEBI" id="CHEBI:32551"/>
        <dbReference type="ChEBI" id="CHEBI:84138"/>
    </reaction>
</comment>
<name>A0A5C6ERN5_9BACT</name>
<evidence type="ECO:0000313" key="18">
    <source>
        <dbReference type="Proteomes" id="UP000317977"/>
    </source>
</evidence>
<sequence>MGNVRGFLLSRITQDDRLAANSPGDGLPTSPGNRVSAIPSVEILATSPGLVPMGCNSAKDDLADVVSWQVAMKRAIRSSAQLREALDLPAANSPDGESDFPTFVPLEFLRRMRHRDPNDPLLMQVMPISAEDDLDRPGFSSDPVGDMQALVAGGLLHKYGGRALVVTTGACGVHCRYCFRRQFPYSDAGSQNDNYRPAIEYLKKSISVDEVILSGGDPLTLTDAKLDALISKIESIPHVQRIRFHSRMPVVIPQRVTDALVDRLRQSRLTAWFVIHANHAAEIDYAVVAATNKLIDAGIPVLNQAVLLRGVNDNVETLAQLCTRLVDHRISPYYLHQLDRVQGAAHFEVSESTGRDLIDQLTKRLPGYAVPTYVVEQAGEASKTRLS</sequence>
<dbReference type="PANTHER" id="PTHR30538:SF1">
    <property type="entry name" value="L-LYSINE 2,3-AMINOMUTASE"/>
    <property type="match status" value="1"/>
</dbReference>
<keyword evidence="12 17" id="KW-0413">Isomerase</keyword>
<evidence type="ECO:0000256" key="13">
    <source>
        <dbReference type="ARBA" id="ARBA00030756"/>
    </source>
</evidence>
<feature type="binding site" evidence="14">
    <location>
        <position position="178"/>
    </location>
    <ligand>
        <name>[4Fe-4S] cluster</name>
        <dbReference type="ChEBI" id="CHEBI:49883"/>
        <note>4Fe-4S-S-AdoMet</note>
    </ligand>
</feature>
<dbReference type="GO" id="GO:0016853">
    <property type="term" value="F:isomerase activity"/>
    <property type="evidence" value="ECO:0007669"/>
    <property type="project" value="UniProtKB-KW"/>
</dbReference>
<evidence type="ECO:0000256" key="1">
    <source>
        <dbReference type="ARBA" id="ARBA00001352"/>
    </source>
</evidence>
<dbReference type="InterPro" id="IPR022462">
    <property type="entry name" value="EpmB"/>
</dbReference>
<evidence type="ECO:0000256" key="2">
    <source>
        <dbReference type="ARBA" id="ARBA00001933"/>
    </source>
</evidence>
<dbReference type="InterPro" id="IPR013785">
    <property type="entry name" value="Aldolase_TIM"/>
</dbReference>
<dbReference type="GO" id="GO:0051539">
    <property type="term" value="F:4 iron, 4 sulfur cluster binding"/>
    <property type="evidence" value="ECO:0007669"/>
    <property type="project" value="UniProtKB-KW"/>
</dbReference>
<keyword evidence="8 14" id="KW-0479">Metal-binding</keyword>
<evidence type="ECO:0000256" key="10">
    <source>
        <dbReference type="ARBA" id="ARBA00023004"/>
    </source>
</evidence>
<comment type="cofactor">
    <cofactor evidence="3">
        <name>[4Fe-4S] cluster</name>
        <dbReference type="ChEBI" id="CHEBI:49883"/>
    </cofactor>
</comment>
<feature type="modified residue" description="N6-(pyridoxal phosphate)lysine" evidence="15">
    <location>
        <position position="383"/>
    </location>
</feature>
<feature type="binding site" evidence="14">
    <location>
        <position position="171"/>
    </location>
    <ligand>
        <name>[4Fe-4S] cluster</name>
        <dbReference type="ChEBI" id="CHEBI:49883"/>
        <note>4Fe-4S-S-AdoMet</note>
    </ligand>
</feature>
<comment type="cofactor">
    <cofactor evidence="2 15">
        <name>pyridoxal 5'-phosphate</name>
        <dbReference type="ChEBI" id="CHEBI:597326"/>
    </cofactor>
</comment>
<protein>
    <recommendedName>
        <fullName evidence="5">L-lysine 2,3-aminomutase</fullName>
    </recommendedName>
    <alternativeName>
        <fullName evidence="13">EF-P post-translational modification enzyme B</fullName>
    </alternativeName>
</protein>
<accession>A0A5C6ERN5</accession>
<evidence type="ECO:0000256" key="15">
    <source>
        <dbReference type="PIRSR" id="PIRSR603739-50"/>
    </source>
</evidence>
<feature type="binding site" evidence="14">
    <location>
        <position position="175"/>
    </location>
    <ligand>
        <name>[4Fe-4S] cluster</name>
        <dbReference type="ChEBI" id="CHEBI:49883"/>
        <note>4Fe-4S-S-AdoMet</note>
    </ligand>
</feature>
<evidence type="ECO:0000256" key="11">
    <source>
        <dbReference type="ARBA" id="ARBA00023014"/>
    </source>
</evidence>
<evidence type="ECO:0000256" key="8">
    <source>
        <dbReference type="ARBA" id="ARBA00022723"/>
    </source>
</evidence>
<evidence type="ECO:0000256" key="9">
    <source>
        <dbReference type="ARBA" id="ARBA00022898"/>
    </source>
</evidence>
<evidence type="ECO:0000256" key="7">
    <source>
        <dbReference type="ARBA" id="ARBA00022691"/>
    </source>
</evidence>
<keyword evidence="10" id="KW-0408">Iron</keyword>
<dbReference type="SFLD" id="SFLDG01070">
    <property type="entry name" value="PLP-dependent"/>
    <property type="match status" value="1"/>
</dbReference>
<evidence type="ECO:0000256" key="6">
    <source>
        <dbReference type="ARBA" id="ARBA00022485"/>
    </source>
</evidence>
<proteinExistence type="inferred from homology"/>
<evidence type="ECO:0000313" key="17">
    <source>
        <dbReference type="EMBL" id="TWU51295.1"/>
    </source>
</evidence>
<dbReference type="SFLD" id="SFLDS00029">
    <property type="entry name" value="Radical_SAM"/>
    <property type="match status" value="1"/>
</dbReference>
<reference evidence="17 18" key="1">
    <citation type="submission" date="2019-02" db="EMBL/GenBank/DDBJ databases">
        <title>Deep-cultivation of Planctomycetes and their phenomic and genomic characterization uncovers novel biology.</title>
        <authorList>
            <person name="Wiegand S."/>
            <person name="Jogler M."/>
            <person name="Boedeker C."/>
            <person name="Pinto D."/>
            <person name="Vollmers J."/>
            <person name="Rivas-Marin E."/>
            <person name="Kohn T."/>
            <person name="Peeters S.H."/>
            <person name="Heuer A."/>
            <person name="Rast P."/>
            <person name="Oberbeckmann S."/>
            <person name="Bunk B."/>
            <person name="Jeske O."/>
            <person name="Meyerdierks A."/>
            <person name="Storesund J.E."/>
            <person name="Kallscheuer N."/>
            <person name="Luecker S."/>
            <person name="Lage O.M."/>
            <person name="Pohl T."/>
            <person name="Merkel B.J."/>
            <person name="Hornburger P."/>
            <person name="Mueller R.-W."/>
            <person name="Bruemmer F."/>
            <person name="Labrenz M."/>
            <person name="Spormann A.M."/>
            <person name="Op Den Camp H."/>
            <person name="Overmann J."/>
            <person name="Amann R."/>
            <person name="Jetten M.S.M."/>
            <person name="Mascher T."/>
            <person name="Medema M.H."/>
            <person name="Devos D.P."/>
            <person name="Kaster A.-K."/>
            <person name="Ovreas L."/>
            <person name="Rohde M."/>
            <person name="Galperin M.Y."/>
            <person name="Jogler C."/>
        </authorList>
    </citation>
    <scope>NUCLEOTIDE SEQUENCE [LARGE SCALE GENOMIC DNA]</scope>
    <source>
        <strain evidence="17 18">Poly59</strain>
    </source>
</reference>
<evidence type="ECO:0000256" key="14">
    <source>
        <dbReference type="PIRSR" id="PIRSR004911-1"/>
    </source>
</evidence>
<dbReference type="InterPro" id="IPR003739">
    <property type="entry name" value="Lys_aminomutase/Glu_NH3_mut"/>
</dbReference>
<dbReference type="SFLD" id="SFLDF00314">
    <property type="entry name" value="L-lysine_2_3-aminomutase_(yjeK"/>
    <property type="match status" value="1"/>
</dbReference>
<comment type="similarity">
    <text evidence="4">Belongs to the radical SAM superfamily. KamA family.</text>
</comment>
<evidence type="ECO:0000256" key="5">
    <source>
        <dbReference type="ARBA" id="ARBA00022363"/>
    </source>
</evidence>
<comment type="caution">
    <text evidence="17">The sequence shown here is derived from an EMBL/GenBank/DDBJ whole genome shotgun (WGS) entry which is preliminary data.</text>
</comment>
<keyword evidence="9 15" id="KW-0663">Pyridoxal phosphate</keyword>
<dbReference type="CDD" id="cd01335">
    <property type="entry name" value="Radical_SAM"/>
    <property type="match status" value="1"/>
</dbReference>
<feature type="domain" description="Radical SAM core" evidence="16">
    <location>
        <begin position="157"/>
        <end position="369"/>
    </location>
</feature>
<dbReference type="Proteomes" id="UP000317977">
    <property type="component" value="Unassembled WGS sequence"/>
</dbReference>
<dbReference type="InterPro" id="IPR007197">
    <property type="entry name" value="rSAM"/>
</dbReference>